<organism evidence="2 3">
    <name type="scientific">Nesterenkonia massiliensis</name>
    <dbReference type="NCBI Taxonomy" id="1232429"/>
    <lineage>
        <taxon>Bacteria</taxon>
        <taxon>Bacillati</taxon>
        <taxon>Actinomycetota</taxon>
        <taxon>Actinomycetes</taxon>
        <taxon>Micrococcales</taxon>
        <taxon>Micrococcaceae</taxon>
        <taxon>Nesterenkonia</taxon>
    </lineage>
</organism>
<keyword evidence="1" id="KW-0472">Membrane</keyword>
<protein>
    <recommendedName>
        <fullName evidence="4">DUF805 domain-containing protein</fullName>
    </recommendedName>
</protein>
<proteinExistence type="predicted"/>
<dbReference type="RefSeq" id="WP_260073479.1">
    <property type="nucleotide sequence ID" value="NZ_JALXMO010000030.1"/>
</dbReference>
<evidence type="ECO:0000313" key="2">
    <source>
        <dbReference type="EMBL" id="MCT1607583.1"/>
    </source>
</evidence>
<name>A0ABT2HSB0_9MICC</name>
<accession>A0ABT2HSB0</accession>
<keyword evidence="1" id="KW-0812">Transmembrane</keyword>
<dbReference type="EMBL" id="JALXMO010000030">
    <property type="protein sequence ID" value="MCT1607583.1"/>
    <property type="molecule type" value="Genomic_DNA"/>
</dbReference>
<feature type="transmembrane region" description="Helical" evidence="1">
    <location>
        <begin position="21"/>
        <end position="39"/>
    </location>
</feature>
<feature type="transmembrane region" description="Helical" evidence="1">
    <location>
        <begin position="74"/>
        <end position="95"/>
    </location>
</feature>
<gene>
    <name evidence="2" type="ORF">M3B43_09675</name>
</gene>
<reference evidence="2 3" key="1">
    <citation type="submission" date="2022-04" db="EMBL/GenBank/DDBJ databases">
        <title>Human microbiome associated bacterial genomes.</title>
        <authorList>
            <person name="Sandstrom S."/>
            <person name="Salamzade R."/>
            <person name="Kalan L.R."/>
        </authorList>
    </citation>
    <scope>NUCLEOTIDE SEQUENCE [LARGE SCALE GENOMIC DNA]</scope>
    <source>
        <strain evidence="3">p3-SID767</strain>
    </source>
</reference>
<evidence type="ECO:0000313" key="3">
    <source>
        <dbReference type="Proteomes" id="UP001205046"/>
    </source>
</evidence>
<feature type="transmembrane region" description="Helical" evidence="1">
    <location>
        <begin position="107"/>
        <end position="130"/>
    </location>
</feature>
<evidence type="ECO:0000256" key="1">
    <source>
        <dbReference type="SAM" id="Phobius"/>
    </source>
</evidence>
<keyword evidence="1" id="KW-1133">Transmembrane helix</keyword>
<evidence type="ECO:0008006" key="4">
    <source>
        <dbReference type="Google" id="ProtNLM"/>
    </source>
</evidence>
<keyword evidence="3" id="KW-1185">Reference proteome</keyword>
<sequence length="138" mass="14773">MRTLGGRQKRAGNLMDVIRSWALSMVLFAILYFLIDLVITSPARYIYLLCPLLGAIAASVFHAEYGRGGWIRHLTAVVPVPALLTSALVILSRGLPENSMNLGPYGYALGAGAVTAAVGLGVVMLIRLLMTTRESADV</sequence>
<feature type="transmembrane region" description="Helical" evidence="1">
    <location>
        <begin position="45"/>
        <end position="62"/>
    </location>
</feature>
<dbReference type="Proteomes" id="UP001205046">
    <property type="component" value="Unassembled WGS sequence"/>
</dbReference>
<comment type="caution">
    <text evidence="2">The sequence shown here is derived from an EMBL/GenBank/DDBJ whole genome shotgun (WGS) entry which is preliminary data.</text>
</comment>